<evidence type="ECO:0000256" key="2">
    <source>
        <dbReference type="ARBA" id="ARBA00004613"/>
    </source>
</evidence>
<evidence type="ECO:0000256" key="1">
    <source>
        <dbReference type="ARBA" id="ARBA00004340"/>
    </source>
</evidence>
<accession>A0A2P4XNY8</accession>
<dbReference type="EMBL" id="NCKW01009456">
    <property type="protein sequence ID" value="POM67266.1"/>
    <property type="molecule type" value="Genomic_DNA"/>
</dbReference>
<evidence type="ECO:0000313" key="5">
    <source>
        <dbReference type="EMBL" id="POM67266.1"/>
    </source>
</evidence>
<evidence type="ECO:0000259" key="4">
    <source>
        <dbReference type="Pfam" id="PF20147"/>
    </source>
</evidence>
<sequence>MLICAFIGDGSVFGMTINGSDRVGEVMNKVKQMNPRKVLCDVSDITLYLAKKDNNLWLKTSDPDMEQLKQGVITDEIGEIMRKNKMDPTYRLDNAGIPSANDAANGDIHVLIEVPEIVVAKPFDMEKLVELALNKILGDPETKHSNYSLGLVEHKGTVRLEFNSREA</sequence>
<dbReference type="OrthoDB" id="99205at2759"/>
<dbReference type="GO" id="GO:0043657">
    <property type="term" value="C:host cell"/>
    <property type="evidence" value="ECO:0007669"/>
    <property type="project" value="UniProtKB-SubCell"/>
</dbReference>
<keyword evidence="3" id="KW-0964">Secreted</keyword>
<comment type="subcellular location">
    <subcellularLocation>
        <location evidence="1">Host cell</location>
    </subcellularLocation>
    <subcellularLocation>
        <location evidence="2">Secreted</location>
    </subcellularLocation>
</comment>
<protein>
    <submittedName>
        <fullName evidence="5">Crinkler (CRN) family protein</fullName>
    </submittedName>
</protein>
<dbReference type="GO" id="GO:0005576">
    <property type="term" value="C:extracellular region"/>
    <property type="evidence" value="ECO:0007669"/>
    <property type="project" value="UniProtKB-SubCell"/>
</dbReference>
<comment type="caution">
    <text evidence="5">The sequence shown here is derived from an EMBL/GenBank/DDBJ whole genome shotgun (WGS) entry which is preliminary data.</text>
</comment>
<keyword evidence="6" id="KW-1185">Reference proteome</keyword>
<organism evidence="5 6">
    <name type="scientific">Phytophthora palmivora</name>
    <dbReference type="NCBI Taxonomy" id="4796"/>
    <lineage>
        <taxon>Eukaryota</taxon>
        <taxon>Sar</taxon>
        <taxon>Stramenopiles</taxon>
        <taxon>Oomycota</taxon>
        <taxon>Peronosporomycetes</taxon>
        <taxon>Peronosporales</taxon>
        <taxon>Peronosporaceae</taxon>
        <taxon>Phytophthora</taxon>
    </lineage>
</organism>
<feature type="domain" description="Crinkler effector protein N-terminal" evidence="4">
    <location>
        <begin position="2"/>
        <end position="113"/>
    </location>
</feature>
<evidence type="ECO:0000256" key="3">
    <source>
        <dbReference type="ARBA" id="ARBA00022525"/>
    </source>
</evidence>
<gene>
    <name evidence="5" type="ORF">PHPALM_16787</name>
</gene>
<dbReference type="AlphaFoldDB" id="A0A2P4XNY8"/>
<evidence type="ECO:0000313" key="6">
    <source>
        <dbReference type="Proteomes" id="UP000237271"/>
    </source>
</evidence>
<proteinExistence type="predicted"/>
<dbReference type="InterPro" id="IPR045379">
    <property type="entry name" value="Crinkler_N"/>
</dbReference>
<dbReference type="Pfam" id="PF20147">
    <property type="entry name" value="Crinkler"/>
    <property type="match status" value="1"/>
</dbReference>
<reference evidence="5 6" key="1">
    <citation type="journal article" date="2017" name="Genome Biol. Evol.">
        <title>Phytophthora megakarya and P. palmivora, closely related causal agents of cacao black pod rot, underwent increases in genome sizes and gene numbers by different mechanisms.</title>
        <authorList>
            <person name="Ali S.S."/>
            <person name="Shao J."/>
            <person name="Lary D.J."/>
            <person name="Kronmiller B."/>
            <person name="Shen D."/>
            <person name="Strem M.D."/>
            <person name="Amoako-Attah I."/>
            <person name="Akrofi A.Y."/>
            <person name="Begoude B.A."/>
            <person name="Ten Hoopen G.M."/>
            <person name="Coulibaly K."/>
            <person name="Kebe B.I."/>
            <person name="Melnick R.L."/>
            <person name="Guiltinan M.J."/>
            <person name="Tyler B.M."/>
            <person name="Meinhardt L.W."/>
            <person name="Bailey B.A."/>
        </authorList>
    </citation>
    <scope>NUCLEOTIDE SEQUENCE [LARGE SCALE GENOMIC DNA]</scope>
    <source>
        <strain evidence="6">sbr112.9</strain>
    </source>
</reference>
<name>A0A2P4XNY8_9STRA</name>
<dbReference type="Proteomes" id="UP000237271">
    <property type="component" value="Unassembled WGS sequence"/>
</dbReference>